<accession>A0A7W7RRP3</accession>
<sequence>MGLTHRPPRASERGARLGTHPWPGGVDTPIRETESDIV</sequence>
<dbReference type="EMBL" id="JACHJU010000001">
    <property type="protein sequence ID" value="MBB4936965.1"/>
    <property type="molecule type" value="Genomic_DNA"/>
</dbReference>
<dbReference type="AlphaFoldDB" id="A0A7W7RRP3"/>
<feature type="compositionally biased region" description="Basic and acidic residues" evidence="1">
    <location>
        <begin position="29"/>
        <end position="38"/>
    </location>
</feature>
<protein>
    <submittedName>
        <fullName evidence="2">Uncharacterized protein</fullName>
    </submittedName>
</protein>
<reference evidence="2 3" key="1">
    <citation type="submission" date="2020-08" db="EMBL/GenBank/DDBJ databases">
        <title>Sequencing the genomes of 1000 actinobacteria strains.</title>
        <authorList>
            <person name="Klenk H.-P."/>
        </authorList>
    </citation>
    <scope>NUCLEOTIDE SEQUENCE [LARGE SCALE GENOMIC DNA]</scope>
    <source>
        <strain evidence="2 3">DSM 43023</strain>
    </source>
</reference>
<comment type="caution">
    <text evidence="2">The sequence shown here is derived from an EMBL/GenBank/DDBJ whole genome shotgun (WGS) entry which is preliminary data.</text>
</comment>
<dbReference type="Proteomes" id="UP000534286">
    <property type="component" value="Unassembled WGS sequence"/>
</dbReference>
<evidence type="ECO:0000313" key="2">
    <source>
        <dbReference type="EMBL" id="MBB4936965.1"/>
    </source>
</evidence>
<evidence type="ECO:0000313" key="3">
    <source>
        <dbReference type="Proteomes" id="UP000534286"/>
    </source>
</evidence>
<evidence type="ECO:0000256" key="1">
    <source>
        <dbReference type="SAM" id="MobiDB-lite"/>
    </source>
</evidence>
<feature type="region of interest" description="Disordered" evidence="1">
    <location>
        <begin position="1"/>
        <end position="38"/>
    </location>
</feature>
<organism evidence="2 3">
    <name type="scientific">Streptosporangium album</name>
    <dbReference type="NCBI Taxonomy" id="47479"/>
    <lineage>
        <taxon>Bacteria</taxon>
        <taxon>Bacillati</taxon>
        <taxon>Actinomycetota</taxon>
        <taxon>Actinomycetes</taxon>
        <taxon>Streptosporangiales</taxon>
        <taxon>Streptosporangiaceae</taxon>
        <taxon>Streptosporangium</taxon>
    </lineage>
</organism>
<name>A0A7W7RRP3_9ACTN</name>
<keyword evidence="3" id="KW-1185">Reference proteome</keyword>
<proteinExistence type="predicted"/>
<gene>
    <name evidence="2" type="ORF">FHR32_001270</name>
</gene>